<evidence type="ECO:0008006" key="3">
    <source>
        <dbReference type="Google" id="ProtNLM"/>
    </source>
</evidence>
<dbReference type="HOGENOM" id="CLU_016307_0_0_1"/>
<dbReference type="OMA" id="GIGCLWK"/>
<dbReference type="eggNOG" id="ENOG502SC2T">
    <property type="taxonomic scope" value="Eukaryota"/>
</dbReference>
<dbReference type="STRING" id="1109443.G4TJT7"/>
<name>G4TJT7_SERID</name>
<proteinExistence type="predicted"/>
<comment type="caution">
    <text evidence="1">The sequence shown here is derived from an EMBL/GenBank/DDBJ whole genome shotgun (WGS) entry which is preliminary data.</text>
</comment>
<keyword evidence="2" id="KW-1185">Reference proteome</keyword>
<gene>
    <name evidence="1" type="ORF">PIIN_05517</name>
</gene>
<organism evidence="1 2">
    <name type="scientific">Serendipita indica (strain DSM 11827)</name>
    <name type="common">Root endophyte fungus</name>
    <name type="synonym">Piriformospora indica</name>
    <dbReference type="NCBI Taxonomy" id="1109443"/>
    <lineage>
        <taxon>Eukaryota</taxon>
        <taxon>Fungi</taxon>
        <taxon>Dikarya</taxon>
        <taxon>Basidiomycota</taxon>
        <taxon>Agaricomycotina</taxon>
        <taxon>Agaricomycetes</taxon>
        <taxon>Sebacinales</taxon>
        <taxon>Serendipitaceae</taxon>
        <taxon>Serendipita</taxon>
    </lineage>
</organism>
<dbReference type="EMBL" id="CAFZ01000126">
    <property type="protein sequence ID" value="CCA71580.1"/>
    <property type="molecule type" value="Genomic_DNA"/>
</dbReference>
<dbReference type="OrthoDB" id="2535907at2759"/>
<evidence type="ECO:0000313" key="1">
    <source>
        <dbReference type="EMBL" id="CCA71580.1"/>
    </source>
</evidence>
<reference evidence="1 2" key="1">
    <citation type="journal article" date="2011" name="PLoS Pathog.">
        <title>Endophytic Life Strategies Decoded by Genome and Transcriptome Analyses of the Mutualistic Root Symbiont Piriformospora indica.</title>
        <authorList>
            <person name="Zuccaro A."/>
            <person name="Lahrmann U."/>
            <person name="Guldener U."/>
            <person name="Langen G."/>
            <person name="Pfiffi S."/>
            <person name="Biedenkopf D."/>
            <person name="Wong P."/>
            <person name="Samans B."/>
            <person name="Grimm C."/>
            <person name="Basiewicz M."/>
            <person name="Murat C."/>
            <person name="Martin F."/>
            <person name="Kogel K.H."/>
        </authorList>
    </citation>
    <scope>NUCLEOTIDE SEQUENCE [LARGE SCALE GENOMIC DNA]</scope>
    <source>
        <strain evidence="1 2">DSM 11827</strain>
    </source>
</reference>
<sequence>MKSRQGLEWWDVLPLVQDGPHTPQIHWTPLGIITAHPTKPLISLYPHPPVSSDRVLFPLHRPLFPQNEPLGPARVLSVSGSGEYVFAYFPHLVDSTNSGNGPAASTTNAVTAGPSAGSTQSGVIGTYCVWKNAVLKDFGHVSPGESIVSCWWLGDPRQITTDASGRTRRLPPLGPMIAFHSAMALIVFEDFTLQLLCESPTALGMPTNATRSAGTGGFKRLTANVFHKTPKSTPKKPTLGMNLFTGHYCTRAALGLAYNESAIIIAFQASLSPTPRLPASEAQGGTLPIGSTSFLSHSSDHDWELTGPESCIRLCEVKITFTNELGWDLRTEPLSSIPITSSGQLSHLHFIPRQVDEARNEMVVDGTEVDRYLLVGTVDFGSYSGLPETVLSTFALSKKNDPSGRTEWTSTRESTRKFNEHAILAIVNAYPSPSPDSKIVVAAPSGASLAEKQPPHTVRVLKIPSLVDDEMHQVLDLLGPDAPSHIAISPQGTHLALQPMNNFSSLGYHSYPNLASQPKDASGSDTISEQLRDGIYHGVRSSRDIGDIMRLASKMDRVAMLQLVDSIWSQFDQENGGGGAPRWSAEYLKALLILDHLKASESDVGRQAAQQRTKTTLDLLSVPVARSALTECFGKDCEGSYETGAVWPLSEICGWIVEFTESVLLAAGDYHNMAKSDVTSASQEIHPVILIFLHPTFLASWTDAISRTLDFVNHVGVPKGTSTDSKVLVTTNVQDMLGRSPVNFSLLLEKLKSLEETSISPSEWRRSYASHTLPGPLAQRLEDILSRVITAEVVSLLPLHLQLGGLSLVSEGGMRQERDIITKRRLTEGNWPSPLSKLCQHCGGKTLIDLMTPAAPGTRWHSWELSFQRCICGGEWKSL</sequence>
<dbReference type="Proteomes" id="UP000007148">
    <property type="component" value="Unassembled WGS sequence"/>
</dbReference>
<evidence type="ECO:0000313" key="2">
    <source>
        <dbReference type="Proteomes" id="UP000007148"/>
    </source>
</evidence>
<protein>
    <recommendedName>
        <fullName evidence="3">Mediator complex subunit 16</fullName>
    </recommendedName>
</protein>
<dbReference type="AlphaFoldDB" id="G4TJT7"/>
<dbReference type="InParanoid" id="G4TJT7"/>
<accession>G4TJT7</accession>